<accession>A0A1U7P221</accession>
<dbReference type="Proteomes" id="UP000186607">
    <property type="component" value="Unassembled WGS sequence"/>
</dbReference>
<reference evidence="2 3" key="1">
    <citation type="submission" date="2017-01" db="EMBL/GenBank/DDBJ databases">
        <title>Genome Analysis of Deinococcus marmoris KOPRI26562.</title>
        <authorList>
            <person name="Kim J.H."/>
            <person name="Oh H.-M."/>
        </authorList>
    </citation>
    <scope>NUCLEOTIDE SEQUENCE [LARGE SCALE GENOMIC DNA]</scope>
    <source>
        <strain evidence="2 3">KOPRI26562</strain>
    </source>
</reference>
<keyword evidence="3" id="KW-1185">Reference proteome</keyword>
<evidence type="ECO:0000313" key="3">
    <source>
        <dbReference type="Proteomes" id="UP000186607"/>
    </source>
</evidence>
<comment type="caution">
    <text evidence="2">The sequence shown here is derived from an EMBL/GenBank/DDBJ whole genome shotgun (WGS) entry which is preliminary data.</text>
</comment>
<dbReference type="EMBL" id="MSTI01000039">
    <property type="protein sequence ID" value="OLV19217.1"/>
    <property type="molecule type" value="Genomic_DNA"/>
</dbReference>
<evidence type="ECO:0000313" key="2">
    <source>
        <dbReference type="EMBL" id="OLV19217.1"/>
    </source>
</evidence>
<dbReference type="AlphaFoldDB" id="A0A1U7P221"/>
<sequence>MQMGQQRNQCQKRTLLHGQPILPMEDGQRQAEGFIPI</sequence>
<organism evidence="2 3">
    <name type="scientific">Deinococcus marmoris</name>
    <dbReference type="NCBI Taxonomy" id="249408"/>
    <lineage>
        <taxon>Bacteria</taxon>
        <taxon>Thermotogati</taxon>
        <taxon>Deinococcota</taxon>
        <taxon>Deinococci</taxon>
        <taxon>Deinococcales</taxon>
        <taxon>Deinococcaceae</taxon>
        <taxon>Deinococcus</taxon>
    </lineage>
</organism>
<feature type="compositionally biased region" description="Polar residues" evidence="1">
    <location>
        <begin position="1"/>
        <end position="12"/>
    </location>
</feature>
<feature type="region of interest" description="Disordered" evidence="1">
    <location>
        <begin position="1"/>
        <end position="37"/>
    </location>
</feature>
<gene>
    <name evidence="2" type="ORF">BOO71_0003442</name>
</gene>
<evidence type="ECO:0000256" key="1">
    <source>
        <dbReference type="SAM" id="MobiDB-lite"/>
    </source>
</evidence>
<protein>
    <submittedName>
        <fullName evidence="2">Uncharacterized protein</fullName>
    </submittedName>
</protein>
<name>A0A1U7P221_9DEIO</name>
<proteinExistence type="predicted"/>